<sequence>MQESRIHALKHKGKTYYAEETVDEICSSEECVCLSLDHALIPYLTKIKDNKNSKYNNRHRGKRRPSINTNTSLLVQTPPPICSGADSPAPRKLVSLGAQQAKLRVTSTICSKEGYLLVSNKEGYLLVSHNEGYLLVSSKEGYPLVSHNEGYLLVSSKEGYLLVNSASADFMKTTQLLNSNKGMQLLVSTRKDAPADEQCIC</sequence>
<proteinExistence type="predicted"/>
<reference evidence="1 2" key="1">
    <citation type="journal article" date="2015" name="Proc. Natl. Acad. Sci. U.S.A.">
        <title>The resurrection genome of Boea hygrometrica: A blueprint for survival of dehydration.</title>
        <authorList>
            <person name="Xiao L."/>
            <person name="Yang G."/>
            <person name="Zhang L."/>
            <person name="Yang X."/>
            <person name="Zhao S."/>
            <person name="Ji Z."/>
            <person name="Zhou Q."/>
            <person name="Hu M."/>
            <person name="Wang Y."/>
            <person name="Chen M."/>
            <person name="Xu Y."/>
            <person name="Jin H."/>
            <person name="Xiao X."/>
            <person name="Hu G."/>
            <person name="Bao F."/>
            <person name="Hu Y."/>
            <person name="Wan P."/>
            <person name="Li L."/>
            <person name="Deng X."/>
            <person name="Kuang T."/>
            <person name="Xiang C."/>
            <person name="Zhu J.K."/>
            <person name="Oliver M.J."/>
            <person name="He Y."/>
        </authorList>
    </citation>
    <scope>NUCLEOTIDE SEQUENCE [LARGE SCALE GENOMIC DNA]</scope>
    <source>
        <strain evidence="2">cv. XS01</strain>
    </source>
</reference>
<keyword evidence="2" id="KW-1185">Reference proteome</keyword>
<gene>
    <name evidence="1" type="ORF">F511_16114</name>
</gene>
<dbReference type="EMBL" id="KQ990601">
    <property type="protein sequence ID" value="KZV52890.1"/>
    <property type="molecule type" value="Genomic_DNA"/>
</dbReference>
<name>A0A2Z7D1J7_9LAMI</name>
<dbReference type="AlphaFoldDB" id="A0A2Z7D1J7"/>
<protein>
    <recommendedName>
        <fullName evidence="3">DELLA protein GAIP-like</fullName>
    </recommendedName>
</protein>
<evidence type="ECO:0000313" key="2">
    <source>
        <dbReference type="Proteomes" id="UP000250235"/>
    </source>
</evidence>
<organism evidence="1 2">
    <name type="scientific">Dorcoceras hygrometricum</name>
    <dbReference type="NCBI Taxonomy" id="472368"/>
    <lineage>
        <taxon>Eukaryota</taxon>
        <taxon>Viridiplantae</taxon>
        <taxon>Streptophyta</taxon>
        <taxon>Embryophyta</taxon>
        <taxon>Tracheophyta</taxon>
        <taxon>Spermatophyta</taxon>
        <taxon>Magnoliopsida</taxon>
        <taxon>eudicotyledons</taxon>
        <taxon>Gunneridae</taxon>
        <taxon>Pentapetalae</taxon>
        <taxon>asterids</taxon>
        <taxon>lamiids</taxon>
        <taxon>Lamiales</taxon>
        <taxon>Gesneriaceae</taxon>
        <taxon>Didymocarpoideae</taxon>
        <taxon>Trichosporeae</taxon>
        <taxon>Loxocarpinae</taxon>
        <taxon>Dorcoceras</taxon>
    </lineage>
</organism>
<dbReference type="Proteomes" id="UP000250235">
    <property type="component" value="Unassembled WGS sequence"/>
</dbReference>
<accession>A0A2Z7D1J7</accession>
<evidence type="ECO:0008006" key="3">
    <source>
        <dbReference type="Google" id="ProtNLM"/>
    </source>
</evidence>
<evidence type="ECO:0000313" key="1">
    <source>
        <dbReference type="EMBL" id="KZV52890.1"/>
    </source>
</evidence>